<comment type="caution">
    <text evidence="1">The sequence shown here is derived from an EMBL/GenBank/DDBJ whole genome shotgun (WGS) entry which is preliminary data.</text>
</comment>
<evidence type="ECO:0000313" key="2">
    <source>
        <dbReference type="Proteomes" id="UP000434475"/>
    </source>
</evidence>
<organism evidence="1 2">
    <name type="scientific">Flavonifractor plautii</name>
    <name type="common">Fusobacterium plautii</name>
    <dbReference type="NCBI Taxonomy" id="292800"/>
    <lineage>
        <taxon>Bacteria</taxon>
        <taxon>Bacillati</taxon>
        <taxon>Bacillota</taxon>
        <taxon>Clostridia</taxon>
        <taxon>Eubacteriales</taxon>
        <taxon>Oscillospiraceae</taxon>
        <taxon>Flavonifractor</taxon>
    </lineage>
</organism>
<dbReference type="EMBL" id="WKPR01000051">
    <property type="protein sequence ID" value="MSB22733.1"/>
    <property type="molecule type" value="Genomic_DNA"/>
</dbReference>
<dbReference type="Proteomes" id="UP000434475">
    <property type="component" value="Unassembled WGS sequence"/>
</dbReference>
<gene>
    <name evidence="1" type="ORF">GKE97_25070</name>
</gene>
<accession>A0A6I2RB08</accession>
<reference evidence="1 2" key="1">
    <citation type="journal article" date="2019" name="Nat. Med.">
        <title>A library of human gut bacterial isolates paired with longitudinal multiomics data enables mechanistic microbiome research.</title>
        <authorList>
            <person name="Poyet M."/>
            <person name="Groussin M."/>
            <person name="Gibbons S.M."/>
            <person name="Avila-Pacheco J."/>
            <person name="Jiang X."/>
            <person name="Kearney S.M."/>
            <person name="Perrotta A.R."/>
            <person name="Berdy B."/>
            <person name="Zhao S."/>
            <person name="Lieberman T.D."/>
            <person name="Swanson P.K."/>
            <person name="Smith M."/>
            <person name="Roesemann S."/>
            <person name="Alexander J.E."/>
            <person name="Rich S.A."/>
            <person name="Livny J."/>
            <person name="Vlamakis H."/>
            <person name="Clish C."/>
            <person name="Bullock K."/>
            <person name="Deik A."/>
            <person name="Scott J."/>
            <person name="Pierce K.A."/>
            <person name="Xavier R.J."/>
            <person name="Alm E.J."/>
        </authorList>
    </citation>
    <scope>NUCLEOTIDE SEQUENCE [LARGE SCALE GENOMIC DNA]</scope>
    <source>
        <strain evidence="1 2">BIOML-A2</strain>
    </source>
</reference>
<name>A0A6I2RB08_FLAPL</name>
<dbReference type="RefSeq" id="WP_172698197.1">
    <property type="nucleotide sequence ID" value="NZ_JADMVA010000020.1"/>
</dbReference>
<dbReference type="AlphaFoldDB" id="A0A6I2RB08"/>
<proteinExistence type="predicted"/>
<evidence type="ECO:0000313" key="1">
    <source>
        <dbReference type="EMBL" id="MSB22733.1"/>
    </source>
</evidence>
<protein>
    <submittedName>
        <fullName evidence="1">Uncharacterized protein</fullName>
    </submittedName>
</protein>
<sequence length="86" mass="9358">MILEIGLLDALALIAGCGSVSDLRYLDGWQQEHLARALEKIPAGVASLAEWNDALAYLARDSPQETAEDARERLIRLLAPLNQASD</sequence>